<gene>
    <name evidence="1" type="ORF">MNOR_LOCUS9117</name>
</gene>
<dbReference type="AlphaFoldDB" id="A0AAV2Q6S7"/>
<protein>
    <submittedName>
        <fullName evidence="1">Uncharacterized protein</fullName>
    </submittedName>
</protein>
<accession>A0AAV2Q6S7</accession>
<proteinExistence type="predicted"/>
<organism evidence="1 2">
    <name type="scientific">Meganyctiphanes norvegica</name>
    <name type="common">Northern krill</name>
    <name type="synonym">Thysanopoda norvegica</name>
    <dbReference type="NCBI Taxonomy" id="48144"/>
    <lineage>
        <taxon>Eukaryota</taxon>
        <taxon>Metazoa</taxon>
        <taxon>Ecdysozoa</taxon>
        <taxon>Arthropoda</taxon>
        <taxon>Crustacea</taxon>
        <taxon>Multicrustacea</taxon>
        <taxon>Malacostraca</taxon>
        <taxon>Eumalacostraca</taxon>
        <taxon>Eucarida</taxon>
        <taxon>Euphausiacea</taxon>
        <taxon>Euphausiidae</taxon>
        <taxon>Meganyctiphanes</taxon>
    </lineage>
</organism>
<reference evidence="1 2" key="1">
    <citation type="submission" date="2024-05" db="EMBL/GenBank/DDBJ databases">
        <authorList>
            <person name="Wallberg A."/>
        </authorList>
    </citation>
    <scope>NUCLEOTIDE SEQUENCE [LARGE SCALE GENOMIC DNA]</scope>
</reference>
<feature type="non-terminal residue" evidence="1">
    <location>
        <position position="1"/>
    </location>
</feature>
<dbReference type="EMBL" id="CAXKWB010004335">
    <property type="protein sequence ID" value="CAL4073398.1"/>
    <property type="molecule type" value="Genomic_DNA"/>
</dbReference>
<sequence length="140" mass="16252">TELRHLHLDIVIDQLHYILYFKQISMAHLHADVLELRFQSTCNYIIQAWEDKESQKDTFAIQCLCEIDCYCMSAVEVPQIVLDRCLYVCELDKLFVEQPFYQSHGFDVLWHCNVCTNEMSCGFPPLGVPQRIAGDNNYGG</sequence>
<comment type="caution">
    <text evidence="1">The sequence shown here is derived from an EMBL/GenBank/DDBJ whole genome shotgun (WGS) entry which is preliminary data.</text>
</comment>
<dbReference type="Proteomes" id="UP001497623">
    <property type="component" value="Unassembled WGS sequence"/>
</dbReference>
<keyword evidence="2" id="KW-1185">Reference proteome</keyword>
<evidence type="ECO:0000313" key="2">
    <source>
        <dbReference type="Proteomes" id="UP001497623"/>
    </source>
</evidence>
<evidence type="ECO:0000313" key="1">
    <source>
        <dbReference type="EMBL" id="CAL4073398.1"/>
    </source>
</evidence>
<name>A0AAV2Q6S7_MEGNR</name>